<dbReference type="Pfam" id="PF00172">
    <property type="entry name" value="Zn_clus"/>
    <property type="match status" value="2"/>
</dbReference>
<feature type="domain" description="Zn(2)-C6 fungal-type" evidence="7">
    <location>
        <begin position="11"/>
        <end position="41"/>
    </location>
</feature>
<dbReference type="PANTHER" id="PTHR47540">
    <property type="entry name" value="THIAMINE REPRESSIBLE GENES REGULATORY PROTEIN THI5"/>
    <property type="match status" value="1"/>
</dbReference>
<evidence type="ECO:0000256" key="3">
    <source>
        <dbReference type="ARBA" id="ARBA00023125"/>
    </source>
</evidence>
<feature type="region of interest" description="Disordered" evidence="6">
    <location>
        <begin position="45"/>
        <end position="84"/>
    </location>
</feature>
<dbReference type="PRINTS" id="PR00054">
    <property type="entry name" value="FUNGALZNCYS"/>
</dbReference>
<evidence type="ECO:0000256" key="5">
    <source>
        <dbReference type="ARBA" id="ARBA00023242"/>
    </source>
</evidence>
<evidence type="ECO:0000256" key="6">
    <source>
        <dbReference type="SAM" id="MobiDB-lite"/>
    </source>
</evidence>
<keyword evidence="2" id="KW-0805">Transcription regulation</keyword>
<organism evidence="8 9">
    <name type="scientific">Streblomastix strix</name>
    <dbReference type="NCBI Taxonomy" id="222440"/>
    <lineage>
        <taxon>Eukaryota</taxon>
        <taxon>Metamonada</taxon>
        <taxon>Preaxostyla</taxon>
        <taxon>Oxymonadida</taxon>
        <taxon>Streblomastigidae</taxon>
        <taxon>Streblomastix</taxon>
    </lineage>
</organism>
<dbReference type="InterPro" id="IPR036864">
    <property type="entry name" value="Zn2-C6_fun-type_DNA-bd_sf"/>
</dbReference>
<proteinExistence type="predicted"/>
<feature type="domain" description="Zn(2)-C6 fungal-type" evidence="7">
    <location>
        <begin position="276"/>
        <end position="306"/>
    </location>
</feature>
<evidence type="ECO:0000256" key="1">
    <source>
        <dbReference type="ARBA" id="ARBA00004123"/>
    </source>
</evidence>
<dbReference type="PROSITE" id="PS50048">
    <property type="entry name" value="ZN2_CY6_FUNGAL_2"/>
    <property type="match status" value="2"/>
</dbReference>
<dbReference type="Proteomes" id="UP000324800">
    <property type="component" value="Unassembled WGS sequence"/>
</dbReference>
<dbReference type="Gene3D" id="4.10.240.10">
    <property type="entry name" value="Zn(2)-C6 fungal-type DNA-binding domain"/>
    <property type="match status" value="2"/>
</dbReference>
<comment type="caution">
    <text evidence="8">The sequence shown here is derived from an EMBL/GenBank/DDBJ whole genome shotgun (WGS) entry which is preliminary data.</text>
</comment>
<dbReference type="SUPFAM" id="SSF57701">
    <property type="entry name" value="Zn2/Cys6 DNA-binding domain"/>
    <property type="match status" value="2"/>
</dbReference>
<name>A0A5J4WT38_9EUKA</name>
<dbReference type="SMART" id="SM00066">
    <property type="entry name" value="GAL4"/>
    <property type="match status" value="2"/>
</dbReference>
<evidence type="ECO:0000256" key="2">
    <source>
        <dbReference type="ARBA" id="ARBA00023015"/>
    </source>
</evidence>
<dbReference type="InterPro" id="IPR020448">
    <property type="entry name" value="Maltose_ferment_reg_DNA-bd"/>
</dbReference>
<keyword evidence="4" id="KW-0804">Transcription</keyword>
<keyword evidence="3" id="KW-0238">DNA-binding</keyword>
<dbReference type="PROSITE" id="PS00463">
    <property type="entry name" value="ZN2_CY6_FUNGAL_1"/>
    <property type="match status" value="2"/>
</dbReference>
<dbReference type="OrthoDB" id="2123952at2759"/>
<comment type="subcellular location">
    <subcellularLocation>
        <location evidence="1">Nucleus</location>
    </subcellularLocation>
</comment>
<dbReference type="GO" id="GO:0043565">
    <property type="term" value="F:sequence-specific DNA binding"/>
    <property type="evidence" value="ECO:0007669"/>
    <property type="project" value="TreeGrafter"/>
</dbReference>
<evidence type="ECO:0000313" key="9">
    <source>
        <dbReference type="Proteomes" id="UP000324800"/>
    </source>
</evidence>
<gene>
    <name evidence="8" type="ORF">EZS28_006260</name>
</gene>
<dbReference type="GO" id="GO:0000981">
    <property type="term" value="F:DNA-binding transcription factor activity, RNA polymerase II-specific"/>
    <property type="evidence" value="ECO:0007669"/>
    <property type="project" value="InterPro"/>
</dbReference>
<evidence type="ECO:0000259" key="7">
    <source>
        <dbReference type="PROSITE" id="PS50048"/>
    </source>
</evidence>
<feature type="compositionally biased region" description="Basic and acidic residues" evidence="6">
    <location>
        <begin position="317"/>
        <end position="330"/>
    </location>
</feature>
<dbReference type="InterPro" id="IPR051711">
    <property type="entry name" value="Stress_Response_Reg"/>
</dbReference>
<dbReference type="EMBL" id="SNRW01001006">
    <property type="protein sequence ID" value="KAA6398214.1"/>
    <property type="molecule type" value="Genomic_DNA"/>
</dbReference>
<feature type="region of interest" description="Disordered" evidence="6">
    <location>
        <begin position="310"/>
        <end position="341"/>
    </location>
</feature>
<dbReference type="GO" id="GO:0008270">
    <property type="term" value="F:zinc ion binding"/>
    <property type="evidence" value="ECO:0007669"/>
    <property type="project" value="InterPro"/>
</dbReference>
<feature type="compositionally biased region" description="Basic and acidic residues" evidence="6">
    <location>
        <begin position="52"/>
        <end position="65"/>
    </location>
</feature>
<dbReference type="GO" id="GO:0045944">
    <property type="term" value="P:positive regulation of transcription by RNA polymerase II"/>
    <property type="evidence" value="ECO:0007669"/>
    <property type="project" value="TreeGrafter"/>
</dbReference>
<sequence>MSVNRLVAARACDMCRKKKIKCDGLQPQCSACKLKNVECKYENPVKRRGPQSKKDDPEQHNKENEGQNVSGKSQPQFLNSGLNSQTSINQSNIQQSYYKNTDQSTIQDVDALSQLGLKGVNTPFLDIGRNKLIYLEVFRRYINQINGFFSNDMSYFANFPFKTIELLKHIKQATLRSKQAEKDKKQVKKSQNLDHRDQQEQIKLTRLDHLLLHYFDALHLQFYSIIAKSAQILELLEGCVVIEILRGISLLQNTFVFLRGAPIQKMSVNRLVAARACDMCRKKKIKCDGLQPQCSACKLKNVECKYENPVKRRGPQSKKDDPEQHNKENEGQNVSGKSQPQFLNSGLNSQTSINQSNIQQSYYKNTDQSTIQDVDALSQLGLKGVNTPFLDIGRNKLIYLEVFRRYINQINGFFSNDMSYFANFPFKTIELLKHIKQATLRSKQAEKDKKQVKKSQNLDHRDQQEQIKLTRLDHLLLHYFDALHLQFYSIIAKSAQILGHNAMERFAQQQALMYFGAALDVISSIMSRKTFPLTRLYRNTQPVNFKVYFLLTNRTS</sequence>
<keyword evidence="5" id="KW-0539">Nucleus</keyword>
<dbReference type="CDD" id="cd00067">
    <property type="entry name" value="GAL4"/>
    <property type="match status" value="2"/>
</dbReference>
<feature type="compositionally biased region" description="Polar residues" evidence="6">
    <location>
        <begin position="66"/>
        <end position="82"/>
    </location>
</feature>
<dbReference type="GO" id="GO:0005634">
    <property type="term" value="C:nucleus"/>
    <property type="evidence" value="ECO:0007669"/>
    <property type="project" value="UniProtKB-SubCell"/>
</dbReference>
<feature type="compositionally biased region" description="Polar residues" evidence="6">
    <location>
        <begin position="331"/>
        <end position="341"/>
    </location>
</feature>
<dbReference type="PANTHER" id="PTHR47540:SF2">
    <property type="entry name" value="ZN(II)2CYS6 TRANSCRIPTION FACTOR (EUROFUNG)"/>
    <property type="match status" value="1"/>
</dbReference>
<evidence type="ECO:0000313" key="8">
    <source>
        <dbReference type="EMBL" id="KAA6398214.1"/>
    </source>
</evidence>
<accession>A0A5J4WT38</accession>
<reference evidence="8 9" key="1">
    <citation type="submission" date="2019-03" db="EMBL/GenBank/DDBJ databases">
        <title>Single cell metagenomics reveals metabolic interactions within the superorganism composed of flagellate Streblomastix strix and complex community of Bacteroidetes bacteria on its surface.</title>
        <authorList>
            <person name="Treitli S.C."/>
            <person name="Kolisko M."/>
            <person name="Husnik F."/>
            <person name="Keeling P."/>
            <person name="Hampl V."/>
        </authorList>
    </citation>
    <scope>NUCLEOTIDE SEQUENCE [LARGE SCALE GENOMIC DNA]</scope>
    <source>
        <strain evidence="8">ST1C</strain>
    </source>
</reference>
<protein>
    <recommendedName>
        <fullName evidence="7">Zn(2)-C6 fungal-type domain-containing protein</fullName>
    </recommendedName>
</protein>
<dbReference type="InterPro" id="IPR001138">
    <property type="entry name" value="Zn2Cys6_DnaBD"/>
</dbReference>
<evidence type="ECO:0000256" key="4">
    <source>
        <dbReference type="ARBA" id="ARBA00023163"/>
    </source>
</evidence>
<dbReference type="AlphaFoldDB" id="A0A5J4WT38"/>